<protein>
    <recommendedName>
        <fullName evidence="3">DJ-1/PfpI domain-containing protein</fullName>
    </recommendedName>
</protein>
<reference evidence="1" key="2">
    <citation type="submission" date="2020-09" db="EMBL/GenBank/DDBJ databases">
        <authorList>
            <person name="Sun Q."/>
            <person name="Ohkuma M."/>
        </authorList>
    </citation>
    <scope>NUCLEOTIDE SEQUENCE</scope>
    <source>
        <strain evidence="1">JCM 3086</strain>
    </source>
</reference>
<dbReference type="InterPro" id="IPR029062">
    <property type="entry name" value="Class_I_gatase-like"/>
</dbReference>
<gene>
    <name evidence="1" type="ORF">GCM10010121_056890</name>
</gene>
<dbReference type="AlphaFoldDB" id="A0A917L288"/>
<evidence type="ECO:0008006" key="3">
    <source>
        <dbReference type="Google" id="ProtNLM"/>
    </source>
</evidence>
<comment type="caution">
    <text evidence="1">The sequence shown here is derived from an EMBL/GenBank/DDBJ whole genome shotgun (WGS) entry which is preliminary data.</text>
</comment>
<accession>A0A917L288</accession>
<sequence>MGEADTVLVAGTGEPYEPDPKIVAALREAAADGKRIASLCTGAFQLAEAACSRAAGPPPTGHTPRSCASGIRGSTCAGTCCTSRTGGT</sequence>
<reference evidence="1" key="1">
    <citation type="journal article" date="2014" name="Int. J. Syst. Evol. Microbiol.">
        <title>Complete genome sequence of Corynebacterium casei LMG S-19264T (=DSM 44701T), isolated from a smear-ripened cheese.</title>
        <authorList>
            <consortium name="US DOE Joint Genome Institute (JGI-PGF)"/>
            <person name="Walter F."/>
            <person name="Albersmeier A."/>
            <person name="Kalinowski J."/>
            <person name="Ruckert C."/>
        </authorList>
    </citation>
    <scope>NUCLEOTIDE SEQUENCE</scope>
    <source>
        <strain evidence="1">JCM 3086</strain>
    </source>
</reference>
<dbReference type="EMBL" id="BMQA01000022">
    <property type="protein sequence ID" value="GGJ38361.1"/>
    <property type="molecule type" value="Genomic_DNA"/>
</dbReference>
<name>A0A917L288_9ACTN</name>
<dbReference type="SUPFAM" id="SSF52317">
    <property type="entry name" value="Class I glutamine amidotransferase-like"/>
    <property type="match status" value="1"/>
</dbReference>
<dbReference type="Proteomes" id="UP000657574">
    <property type="component" value="Unassembled WGS sequence"/>
</dbReference>
<evidence type="ECO:0000313" key="2">
    <source>
        <dbReference type="Proteomes" id="UP000657574"/>
    </source>
</evidence>
<proteinExistence type="predicted"/>
<keyword evidence="2" id="KW-1185">Reference proteome</keyword>
<dbReference type="Gene3D" id="3.40.50.880">
    <property type="match status" value="1"/>
</dbReference>
<evidence type="ECO:0000313" key="1">
    <source>
        <dbReference type="EMBL" id="GGJ38361.1"/>
    </source>
</evidence>
<organism evidence="1 2">
    <name type="scientific">Streptomyces brasiliensis</name>
    <dbReference type="NCBI Taxonomy" id="1954"/>
    <lineage>
        <taxon>Bacteria</taxon>
        <taxon>Bacillati</taxon>
        <taxon>Actinomycetota</taxon>
        <taxon>Actinomycetes</taxon>
        <taxon>Kitasatosporales</taxon>
        <taxon>Streptomycetaceae</taxon>
        <taxon>Streptomyces</taxon>
    </lineage>
</organism>